<comment type="caution">
    <text evidence="1">The sequence shown here is derived from an EMBL/GenBank/DDBJ whole genome shotgun (WGS) entry which is preliminary data.</text>
</comment>
<gene>
    <name evidence="1" type="ORF">IDJ76_06205</name>
</gene>
<evidence type="ECO:0000313" key="2">
    <source>
        <dbReference type="Proteomes" id="UP000619078"/>
    </source>
</evidence>
<proteinExistence type="predicted"/>
<name>A0A926S5E8_9SPHI</name>
<keyword evidence="2" id="KW-1185">Reference proteome</keyword>
<evidence type="ECO:0000313" key="1">
    <source>
        <dbReference type="EMBL" id="MBD1392681.1"/>
    </source>
</evidence>
<accession>A0A926S5E8</accession>
<dbReference type="EMBL" id="JACWMX010000002">
    <property type="protein sequence ID" value="MBD1392681.1"/>
    <property type="molecule type" value="Genomic_DNA"/>
</dbReference>
<dbReference type="AlphaFoldDB" id="A0A926S5E8"/>
<dbReference type="Proteomes" id="UP000619078">
    <property type="component" value="Unassembled WGS sequence"/>
</dbReference>
<protein>
    <submittedName>
        <fullName evidence="1">Uncharacterized protein</fullName>
    </submittedName>
</protein>
<dbReference type="RefSeq" id="WP_191161815.1">
    <property type="nucleotide sequence ID" value="NZ_JACWMX010000002.1"/>
</dbReference>
<reference evidence="1" key="1">
    <citation type="submission" date="2020-09" db="EMBL/GenBank/DDBJ databases">
        <title>Novel species of Mucilaginibacter isolated from a glacier on the Tibetan Plateau.</title>
        <authorList>
            <person name="Liu Q."/>
            <person name="Xin Y.-H."/>
        </authorList>
    </citation>
    <scope>NUCLEOTIDE SEQUENCE</scope>
    <source>
        <strain evidence="1">ZB1P21</strain>
    </source>
</reference>
<sequence>MNTAAKHYKFINSKTGYVIFYHSLKADLSPEELKAELEKVRAHVAIQNSIYQETVYWEQITDDV</sequence>
<organism evidence="1 2">
    <name type="scientific">Mucilaginibacter glaciei</name>
    <dbReference type="NCBI Taxonomy" id="2772109"/>
    <lineage>
        <taxon>Bacteria</taxon>
        <taxon>Pseudomonadati</taxon>
        <taxon>Bacteroidota</taxon>
        <taxon>Sphingobacteriia</taxon>
        <taxon>Sphingobacteriales</taxon>
        <taxon>Sphingobacteriaceae</taxon>
        <taxon>Mucilaginibacter</taxon>
    </lineage>
</organism>